<sequence length="75" mass="8660">GLDEDTYQAIKDFSRKTHISMNKFIVNLLKKTVGTSQGQVNKDFDSFFGTWKDKDVDIVLKSSKSLRKVDKGFWK</sequence>
<name>A0A3B0T301_9ZZZZ</name>
<reference evidence="1" key="1">
    <citation type="submission" date="2018-06" db="EMBL/GenBank/DDBJ databases">
        <authorList>
            <person name="Zhirakovskaya E."/>
        </authorList>
    </citation>
    <scope>NUCLEOTIDE SEQUENCE</scope>
</reference>
<dbReference type="AlphaFoldDB" id="A0A3B0T301"/>
<proteinExistence type="predicted"/>
<accession>A0A3B0T301</accession>
<evidence type="ECO:0000313" key="1">
    <source>
        <dbReference type="EMBL" id="VAW12715.1"/>
    </source>
</evidence>
<organism evidence="1">
    <name type="scientific">hydrothermal vent metagenome</name>
    <dbReference type="NCBI Taxonomy" id="652676"/>
    <lineage>
        <taxon>unclassified sequences</taxon>
        <taxon>metagenomes</taxon>
        <taxon>ecological metagenomes</taxon>
    </lineage>
</organism>
<gene>
    <name evidence="1" type="ORF">MNBD_BACTEROID05-315</name>
</gene>
<dbReference type="EMBL" id="UOEN01000120">
    <property type="protein sequence ID" value="VAW12715.1"/>
    <property type="molecule type" value="Genomic_DNA"/>
</dbReference>
<feature type="non-terminal residue" evidence="1">
    <location>
        <position position="1"/>
    </location>
</feature>
<protein>
    <submittedName>
        <fullName evidence="1">Uncharacterized protein</fullName>
    </submittedName>
</protein>